<evidence type="ECO:0000256" key="1">
    <source>
        <dbReference type="SAM" id="MobiDB-lite"/>
    </source>
</evidence>
<proteinExistence type="predicted"/>
<feature type="transmembrane region" description="Helical" evidence="2">
    <location>
        <begin position="698"/>
        <end position="719"/>
    </location>
</feature>
<keyword evidence="2" id="KW-0472">Membrane</keyword>
<feature type="transmembrane region" description="Helical" evidence="2">
    <location>
        <begin position="422"/>
        <end position="443"/>
    </location>
</feature>
<gene>
    <name evidence="4" type="ORF">RI060_01315</name>
</gene>
<feature type="region of interest" description="Disordered" evidence="1">
    <location>
        <begin position="768"/>
        <end position="812"/>
    </location>
</feature>
<feature type="transmembrane region" description="Helical" evidence="2">
    <location>
        <begin position="492"/>
        <end position="514"/>
    </location>
</feature>
<feature type="transmembrane region" description="Helical" evidence="2">
    <location>
        <begin position="655"/>
        <end position="678"/>
    </location>
</feature>
<evidence type="ECO:0000256" key="2">
    <source>
        <dbReference type="SAM" id="Phobius"/>
    </source>
</evidence>
<feature type="transmembrane region" description="Helical" evidence="2">
    <location>
        <begin position="25"/>
        <end position="45"/>
    </location>
</feature>
<evidence type="ECO:0000313" key="4">
    <source>
        <dbReference type="EMBL" id="WND16074.1"/>
    </source>
</evidence>
<sequence length="812" mass="86832">MAVAGVAWGGASLLRKPEEPVSPEAYVAVVAALVAVVTAGVPWTWRGPQVVGGTSGGQRAGAEQVLSDAVREQWSREAVFRQLFDPWPVAVVWTPVGGAEAELADHTELTGIRPGVRFSGAQELAEFWAGSARRRTVLVGDAGSGKTSCAVLFTLALLDMRQSPEVPIPVVLTASTFRPERESAERWLRRQLLAAYPVLGDRERFGPDAAGDLLARHRVAPVIDGLDELEPEQRTRVLCSLVEGLDPRAPLMLTCRSREYAEAVAECGVLPRAAVLAPSPVAPAEAVRSLALCDQPGPRQAAWRRVAEEVAARPDGPLASVLATPLGVSLVRAHCVEGTVDPRELLDSHRFADRRTLQRHLLGTLVPALYARATARDPQSVYGGSPERADRWLRFLAGAMARQGTRDFAWWRLHDTSRATRSAWGVAAFVGACAVAVTLPGLVDFVKNSATVRLHRDPWVPLLVLRLLSLLLIVPSLLLLARRRTDRVRDAVAAVTLASLVPAALAATYTLVYVHDSPSGPLLSALLTMAMLGTQFLPVLLVAGVPSSPRLPRRGHFSAQAWRARLGSCVRRFAAVTAVVGAASLTVDSMMFCLQSRGGFQFHPVCAAGNVDSALVVGAVVGAMAAVAYWYESAGVRAGRGPSTPRSSLRNDRRLACAFVTAGAVLTLVDTVVTEVMPSANTKDVSLGEFAVLLLQDFVVNVGPLGAAVAVMSTCWPYYTLTRLRHAFVGRLPWRLQACLAEAHRLGVLRQVGAVYQFRHALLQDELARPESDPQVPTPRLRDGLGSSHPSATSTGRQPDGGQASSPGHAPS</sequence>
<keyword evidence="2" id="KW-1133">Transmembrane helix</keyword>
<protein>
    <submittedName>
        <fullName evidence="4">NACHT domain-containing protein</fullName>
    </submittedName>
</protein>
<feature type="transmembrane region" description="Helical" evidence="2">
    <location>
        <begin position="526"/>
        <end position="545"/>
    </location>
</feature>
<feature type="transmembrane region" description="Helical" evidence="2">
    <location>
        <begin position="614"/>
        <end position="631"/>
    </location>
</feature>
<feature type="transmembrane region" description="Helical" evidence="2">
    <location>
        <begin position="573"/>
        <end position="594"/>
    </location>
</feature>
<evidence type="ECO:0000259" key="3">
    <source>
        <dbReference type="Pfam" id="PF05729"/>
    </source>
</evidence>
<organism evidence="4 5">
    <name type="scientific">Streptomyces violaceus</name>
    <name type="common">Streptomyces venezuelae</name>
    <dbReference type="NCBI Taxonomy" id="1936"/>
    <lineage>
        <taxon>Bacteria</taxon>
        <taxon>Bacillati</taxon>
        <taxon>Actinomycetota</taxon>
        <taxon>Actinomycetes</taxon>
        <taxon>Kitasatosporales</taxon>
        <taxon>Streptomycetaceae</taxon>
        <taxon>Streptomyces</taxon>
    </lineage>
</organism>
<dbReference type="EMBL" id="CP134213">
    <property type="protein sequence ID" value="WND16074.1"/>
    <property type="molecule type" value="Genomic_DNA"/>
</dbReference>
<keyword evidence="5" id="KW-1185">Reference proteome</keyword>
<feature type="transmembrane region" description="Helical" evidence="2">
    <location>
        <begin position="463"/>
        <end position="480"/>
    </location>
</feature>
<name>A0ABY9U056_STRVL</name>
<dbReference type="Pfam" id="PF05729">
    <property type="entry name" value="NACHT"/>
    <property type="match status" value="1"/>
</dbReference>
<keyword evidence="2" id="KW-0812">Transmembrane</keyword>
<accession>A0ABY9U056</accession>
<dbReference type="InterPro" id="IPR007111">
    <property type="entry name" value="NACHT_NTPase"/>
</dbReference>
<feature type="domain" description="NACHT" evidence="3">
    <location>
        <begin position="134"/>
        <end position="262"/>
    </location>
</feature>
<evidence type="ECO:0000313" key="5">
    <source>
        <dbReference type="Proteomes" id="UP001249394"/>
    </source>
</evidence>
<reference evidence="4 5" key="1">
    <citation type="submission" date="2023-09" db="EMBL/GenBank/DDBJ databases">
        <title>The genome sequence of Streptomyces anthocyanicus.</title>
        <authorList>
            <person name="Mo P."/>
        </authorList>
    </citation>
    <scope>NUCLEOTIDE SEQUENCE [LARGE SCALE GENOMIC DNA]</scope>
    <source>
        <strain evidence="4 5">JCM 4387</strain>
    </source>
</reference>
<dbReference type="InterPro" id="IPR027417">
    <property type="entry name" value="P-loop_NTPase"/>
</dbReference>
<feature type="compositionally biased region" description="Polar residues" evidence="1">
    <location>
        <begin position="788"/>
        <end position="797"/>
    </location>
</feature>
<dbReference type="Proteomes" id="UP001249394">
    <property type="component" value="Chromosome"/>
</dbReference>
<dbReference type="Gene3D" id="3.40.50.300">
    <property type="entry name" value="P-loop containing nucleotide triphosphate hydrolases"/>
    <property type="match status" value="1"/>
</dbReference>